<dbReference type="EnsemblMetazoa" id="tetur02g14480.1">
    <property type="protein sequence ID" value="tetur02g14480.1"/>
    <property type="gene ID" value="tetur02g14480"/>
</dbReference>
<dbReference type="Pfam" id="PF00106">
    <property type="entry name" value="adh_short"/>
    <property type="match status" value="1"/>
</dbReference>
<protein>
    <recommendedName>
        <fullName evidence="5">Ketoreductase (KR) domain-containing protein</fullName>
    </recommendedName>
</protein>
<evidence type="ECO:0000256" key="2">
    <source>
        <dbReference type="ARBA" id="ARBA00023002"/>
    </source>
</evidence>
<reference evidence="3" key="2">
    <citation type="submission" date="2015-06" db="UniProtKB">
        <authorList>
            <consortium name="EnsemblMetazoa"/>
        </authorList>
    </citation>
    <scope>IDENTIFICATION</scope>
</reference>
<accession>T1JY62</accession>
<keyword evidence="4" id="KW-1185">Reference proteome</keyword>
<dbReference type="HOGENOM" id="CLU_2674259_0_0_1"/>
<reference evidence="4" key="1">
    <citation type="submission" date="2011-08" db="EMBL/GenBank/DDBJ databases">
        <authorList>
            <person name="Rombauts S."/>
        </authorList>
    </citation>
    <scope>NUCLEOTIDE SEQUENCE</scope>
    <source>
        <strain evidence="4">London</strain>
    </source>
</reference>
<dbReference type="Proteomes" id="UP000015104">
    <property type="component" value="Unassembled WGS sequence"/>
</dbReference>
<dbReference type="InterPro" id="IPR051468">
    <property type="entry name" value="Fungal_SecMetab_SDRs"/>
</dbReference>
<evidence type="ECO:0000313" key="4">
    <source>
        <dbReference type="Proteomes" id="UP000015104"/>
    </source>
</evidence>
<dbReference type="EMBL" id="CAEY01000847">
    <property type="status" value="NOT_ANNOTATED_CDS"/>
    <property type="molecule type" value="Genomic_DNA"/>
</dbReference>
<proteinExistence type="predicted"/>
<name>T1JY62_TETUR</name>
<dbReference type="GO" id="GO:0005737">
    <property type="term" value="C:cytoplasm"/>
    <property type="evidence" value="ECO:0007669"/>
    <property type="project" value="TreeGrafter"/>
</dbReference>
<dbReference type="InterPro" id="IPR036291">
    <property type="entry name" value="NAD(P)-bd_dom_sf"/>
</dbReference>
<dbReference type="PANTHER" id="PTHR43544">
    <property type="entry name" value="SHORT-CHAIN DEHYDROGENASE/REDUCTASE"/>
    <property type="match status" value="1"/>
</dbReference>
<dbReference type="InterPro" id="IPR002347">
    <property type="entry name" value="SDR_fam"/>
</dbReference>
<keyword evidence="1" id="KW-0521">NADP</keyword>
<dbReference type="PANTHER" id="PTHR43544:SF7">
    <property type="entry name" value="NADB-LER2"/>
    <property type="match status" value="1"/>
</dbReference>
<organism evidence="3 4">
    <name type="scientific">Tetranychus urticae</name>
    <name type="common">Two-spotted spider mite</name>
    <dbReference type="NCBI Taxonomy" id="32264"/>
    <lineage>
        <taxon>Eukaryota</taxon>
        <taxon>Metazoa</taxon>
        <taxon>Ecdysozoa</taxon>
        <taxon>Arthropoda</taxon>
        <taxon>Chelicerata</taxon>
        <taxon>Arachnida</taxon>
        <taxon>Acari</taxon>
        <taxon>Acariformes</taxon>
        <taxon>Trombidiformes</taxon>
        <taxon>Prostigmata</taxon>
        <taxon>Eleutherengona</taxon>
        <taxon>Raphignathae</taxon>
        <taxon>Tetranychoidea</taxon>
        <taxon>Tetranychidae</taxon>
        <taxon>Tetranychus</taxon>
    </lineage>
</organism>
<dbReference type="SUPFAM" id="SSF51735">
    <property type="entry name" value="NAD(P)-binding Rossmann-fold domains"/>
    <property type="match status" value="1"/>
</dbReference>
<dbReference type="AlphaFoldDB" id="T1JY62"/>
<dbReference type="Gene3D" id="3.40.50.720">
    <property type="entry name" value="NAD(P)-binding Rossmann-like Domain"/>
    <property type="match status" value="1"/>
</dbReference>
<evidence type="ECO:0008006" key="5">
    <source>
        <dbReference type="Google" id="ProtNLM"/>
    </source>
</evidence>
<dbReference type="GO" id="GO:0016491">
    <property type="term" value="F:oxidoreductase activity"/>
    <property type="evidence" value="ECO:0007669"/>
    <property type="project" value="UniProtKB-KW"/>
</dbReference>
<sequence length="75" mass="8182">MLNVSSVLVTGANRGIGLELVRQLASLKPKISHVIATCRNPDAAKELKSIAQANNNVHILKLKVTDYNSFEAFYS</sequence>
<dbReference type="eggNOG" id="KOG1611">
    <property type="taxonomic scope" value="Eukaryota"/>
</dbReference>
<evidence type="ECO:0000313" key="3">
    <source>
        <dbReference type="EnsemblMetazoa" id="tetur02g14480.1"/>
    </source>
</evidence>
<evidence type="ECO:0000256" key="1">
    <source>
        <dbReference type="ARBA" id="ARBA00022857"/>
    </source>
</evidence>
<keyword evidence="2" id="KW-0560">Oxidoreductase</keyword>